<dbReference type="NCBIfam" id="TIGR02619">
    <property type="entry name" value="putative CRISPR-associated protein, APE2256 family"/>
    <property type="match status" value="1"/>
</dbReference>
<dbReference type="OrthoDB" id="443373at2"/>
<sequence length="377" mass="43480">MVKTVICSVGTSAAKSLGVHPRDLINWVKEQKSVEDAAEKVFSTFREILPEDENLKNNLSAEVHSLFRIGITNEDRVILLASNTDDGYCCALAVEKYLKYYRDKIDVKTEKIPGLQVVDAELFRKEGVVNFVKRILKEVESYDASNIILNPTGGYKALVPYTVLLGMLKGIKCDYIFEQSTKLLELPPLPVEFKRSQFDIYKDLFEKIERETEISQEEWEERVPYAERKMLESLVEFSNNHVTISAVGFLFLEEMRKPSVLVPFLSQKAIRDCFDNLAQLDDCDPFRFLLRAATSKDSFSQYEHINVGNGLRWLKPGRTTDRYLVSVEGWRLLVWRAIREDQEGADYASKVKVNPDSEHRAYSPFMRVDSDSYYEFK</sequence>
<keyword evidence="3" id="KW-1185">Reference proteome</keyword>
<accession>A0A3S5K2Z1</accession>
<comment type="caution">
    <text evidence="2">The sequence shown here is derived from an EMBL/GenBank/DDBJ whole genome shotgun (WGS) entry which is preliminary data.</text>
</comment>
<name>A0A3S5K2Z1_ANAVA</name>
<dbReference type="Gene3D" id="3.40.50.10770">
    <property type="entry name" value="Hypothetical protein VC1899 like domain (Restriction endonuclease-like)"/>
    <property type="match status" value="1"/>
</dbReference>
<dbReference type="RefSeq" id="WP_127055299.1">
    <property type="nucleotide sequence ID" value="NZ_RSCM01000012.1"/>
</dbReference>
<dbReference type="Pfam" id="PF09651">
    <property type="entry name" value="Cas_APE2256"/>
    <property type="match status" value="1"/>
</dbReference>
<organism evidence="2 3">
    <name type="scientific">Trichormus variabilis SAG 1403-4b</name>
    <dbReference type="NCBI Taxonomy" id="447716"/>
    <lineage>
        <taxon>Bacteria</taxon>
        <taxon>Bacillati</taxon>
        <taxon>Cyanobacteriota</taxon>
        <taxon>Cyanophyceae</taxon>
        <taxon>Nostocales</taxon>
        <taxon>Nostocaceae</taxon>
        <taxon>Trichormus</taxon>
    </lineage>
</organism>
<protein>
    <recommendedName>
        <fullName evidence="1">CRISPR system ring nuclease SSO1393-like domain-containing protein</fullName>
    </recommendedName>
</protein>
<dbReference type="AlphaFoldDB" id="A0A3S5K2Z1"/>
<evidence type="ECO:0000313" key="2">
    <source>
        <dbReference type="EMBL" id="RUS94745.1"/>
    </source>
</evidence>
<dbReference type="Proteomes" id="UP000276103">
    <property type="component" value="Unassembled WGS sequence"/>
</dbReference>
<feature type="domain" description="CRISPR system ring nuclease SSO1393-like" evidence="1">
    <location>
        <begin position="58"/>
        <end position="189"/>
    </location>
</feature>
<dbReference type="EMBL" id="RSCM01000012">
    <property type="protein sequence ID" value="RUS94745.1"/>
    <property type="molecule type" value="Genomic_DNA"/>
</dbReference>
<evidence type="ECO:0000259" key="1">
    <source>
        <dbReference type="Pfam" id="PF09651"/>
    </source>
</evidence>
<reference evidence="2 3" key="1">
    <citation type="journal article" date="2019" name="Genome Biol. Evol.">
        <title>Day and night: Metabolic profiles and evolutionary relationships of six axenic non-marine cyanobacteria.</title>
        <authorList>
            <person name="Will S.E."/>
            <person name="Henke P."/>
            <person name="Boedeker C."/>
            <person name="Huang S."/>
            <person name="Brinkmann H."/>
            <person name="Rohde M."/>
            <person name="Jarek M."/>
            <person name="Friedl T."/>
            <person name="Seufert S."/>
            <person name="Schumacher M."/>
            <person name="Overmann J."/>
            <person name="Neumann-Schaal M."/>
            <person name="Petersen J."/>
        </authorList>
    </citation>
    <scope>NUCLEOTIDE SEQUENCE [LARGE SCALE GENOMIC DNA]</scope>
    <source>
        <strain evidence="2 3">SAG 1403-4b</strain>
    </source>
</reference>
<evidence type="ECO:0000313" key="3">
    <source>
        <dbReference type="Proteomes" id="UP000276103"/>
    </source>
</evidence>
<proteinExistence type="predicted"/>
<dbReference type="CDD" id="cd09742">
    <property type="entry name" value="Csm6_III-A"/>
    <property type="match status" value="1"/>
</dbReference>
<dbReference type="InterPro" id="IPR013442">
    <property type="entry name" value="SSO1393-like"/>
</dbReference>
<gene>
    <name evidence="2" type="ORF">DSM107003_34220</name>
</gene>